<dbReference type="EMBL" id="JAVRDO010000013">
    <property type="protein sequence ID" value="MDX9688728.1"/>
    <property type="molecule type" value="Genomic_DNA"/>
</dbReference>
<reference evidence="3" key="1">
    <citation type="submission" date="2023-07" db="EMBL/GenBank/DDBJ databases">
        <authorList>
            <person name="de Witt J."/>
        </authorList>
    </citation>
    <scope>NUCLEOTIDE SEQUENCE [LARGE SCALE GENOMIC DNA]</scope>
    <source>
        <strain evidence="3">FZJ</strain>
    </source>
</reference>
<keyword evidence="1" id="KW-0472">Membrane</keyword>
<organism evidence="2 3">
    <name type="scientific">Halopseudomonas formosensis</name>
    <dbReference type="NCBI Taxonomy" id="1002526"/>
    <lineage>
        <taxon>Bacteria</taxon>
        <taxon>Pseudomonadati</taxon>
        <taxon>Pseudomonadota</taxon>
        <taxon>Gammaproteobacteria</taxon>
        <taxon>Pseudomonadales</taxon>
        <taxon>Pseudomonadaceae</taxon>
        <taxon>Halopseudomonas</taxon>
    </lineage>
</organism>
<keyword evidence="3" id="KW-1185">Reference proteome</keyword>
<comment type="caution">
    <text evidence="2">The sequence shown here is derived from an EMBL/GenBank/DDBJ whole genome shotgun (WGS) entry which is preliminary data.</text>
</comment>
<evidence type="ECO:0000313" key="3">
    <source>
        <dbReference type="Proteomes" id="UP001281217"/>
    </source>
</evidence>
<keyword evidence="1" id="KW-0812">Transmembrane</keyword>
<feature type="transmembrane region" description="Helical" evidence="1">
    <location>
        <begin position="21"/>
        <end position="38"/>
    </location>
</feature>
<gene>
    <name evidence="2" type="ORF">RED13_000278</name>
</gene>
<dbReference type="RefSeq" id="WP_320332056.1">
    <property type="nucleotide sequence ID" value="NZ_JAVRDO010000013.1"/>
</dbReference>
<feature type="transmembrane region" description="Helical" evidence="1">
    <location>
        <begin position="113"/>
        <end position="131"/>
    </location>
</feature>
<sequence>MPDAALPAMRSGRVAWQLAQTLWVGGVWMLHFVLLPALEKFGLAPLLVQEIAGFMRPLVVGFAVACVLLQCLLAWVVLRRPIWRDLRGQMLLLVLVAAAGFFLVVLLPRGDYWQLFSYLVIAFAGLVLILQPRPDEEVPRRGEAAQKSL</sequence>
<keyword evidence="1" id="KW-1133">Transmembrane helix</keyword>
<name>A0ABU5C255_9GAMM</name>
<evidence type="ECO:0000313" key="2">
    <source>
        <dbReference type="EMBL" id="MDX9688728.1"/>
    </source>
</evidence>
<feature type="transmembrane region" description="Helical" evidence="1">
    <location>
        <begin position="90"/>
        <end position="107"/>
    </location>
</feature>
<evidence type="ECO:0008006" key="4">
    <source>
        <dbReference type="Google" id="ProtNLM"/>
    </source>
</evidence>
<dbReference type="Proteomes" id="UP001281217">
    <property type="component" value="Unassembled WGS sequence"/>
</dbReference>
<accession>A0ABU5C255</accession>
<evidence type="ECO:0000256" key="1">
    <source>
        <dbReference type="SAM" id="Phobius"/>
    </source>
</evidence>
<feature type="transmembrane region" description="Helical" evidence="1">
    <location>
        <begin position="58"/>
        <end position="78"/>
    </location>
</feature>
<proteinExistence type="predicted"/>
<protein>
    <recommendedName>
        <fullName evidence="4">DUF4149 domain-containing protein</fullName>
    </recommendedName>
</protein>